<dbReference type="Pfam" id="PF00703">
    <property type="entry name" value="Glyco_hydro_2"/>
    <property type="match status" value="1"/>
</dbReference>
<dbReference type="PANTHER" id="PTHR42732">
    <property type="entry name" value="BETA-GALACTOSIDASE"/>
    <property type="match status" value="1"/>
</dbReference>
<dbReference type="NCBIfam" id="NF041463">
    <property type="entry name" value="GalB"/>
    <property type="match status" value="1"/>
</dbReference>
<dbReference type="Proteomes" id="UP001295740">
    <property type="component" value="Unassembled WGS sequence"/>
</dbReference>
<dbReference type="InterPro" id="IPR017853">
    <property type="entry name" value="GH"/>
</dbReference>
<keyword evidence="4" id="KW-0732">Signal</keyword>
<dbReference type="EMBL" id="CAUWAG010000007">
    <property type="protein sequence ID" value="CAJ2505507.1"/>
    <property type="molecule type" value="Genomic_DNA"/>
</dbReference>
<reference evidence="10" key="1">
    <citation type="submission" date="2023-10" db="EMBL/GenBank/DDBJ databases">
        <authorList>
            <person name="Hackl T."/>
        </authorList>
    </citation>
    <scope>NUCLEOTIDE SEQUENCE</scope>
</reference>
<keyword evidence="11" id="KW-1185">Reference proteome</keyword>
<feature type="domain" description="Glycoside hydrolase family 2" evidence="8">
    <location>
        <begin position="778"/>
        <end position="880"/>
    </location>
</feature>
<dbReference type="GO" id="GO:0004553">
    <property type="term" value="F:hydrolase activity, hydrolyzing O-glycosyl compounds"/>
    <property type="evidence" value="ECO:0007669"/>
    <property type="project" value="InterPro"/>
</dbReference>
<feature type="domain" description="Beta-mannosidase-like galactose-binding" evidence="9">
    <location>
        <begin position="149"/>
        <end position="220"/>
    </location>
</feature>
<evidence type="ECO:0000259" key="7">
    <source>
        <dbReference type="Pfam" id="PF16355"/>
    </source>
</evidence>
<dbReference type="SUPFAM" id="SSF49303">
    <property type="entry name" value="beta-Galactosidase/glucuronidase domain"/>
    <property type="match status" value="1"/>
</dbReference>
<dbReference type="InterPro" id="IPR048229">
    <property type="entry name" value="GalB-like"/>
</dbReference>
<dbReference type="InterPro" id="IPR040605">
    <property type="entry name" value="Glyco_hydro2_dom5"/>
</dbReference>
<dbReference type="AlphaFoldDB" id="A0AAI8YI59"/>
<dbReference type="InterPro" id="IPR013783">
    <property type="entry name" value="Ig-like_fold"/>
</dbReference>
<dbReference type="GO" id="GO:0005975">
    <property type="term" value="P:carbohydrate metabolic process"/>
    <property type="evidence" value="ECO:0007669"/>
    <property type="project" value="InterPro"/>
</dbReference>
<dbReference type="InterPro" id="IPR032311">
    <property type="entry name" value="DUF4982"/>
</dbReference>
<feature type="signal peptide" evidence="4">
    <location>
        <begin position="1"/>
        <end position="26"/>
    </location>
</feature>
<dbReference type="InterPro" id="IPR054593">
    <property type="entry name" value="Beta-mannosidase-like_N2"/>
</dbReference>
<dbReference type="Pfam" id="PF18565">
    <property type="entry name" value="Glyco_hydro2_C5"/>
    <property type="match status" value="1"/>
</dbReference>
<protein>
    <submittedName>
        <fullName evidence="10">Uu.00g129010.m01.CDS01</fullName>
    </submittedName>
</protein>
<proteinExistence type="inferred from homology"/>
<keyword evidence="3" id="KW-0326">Glycosidase</keyword>
<dbReference type="Pfam" id="PF16355">
    <property type="entry name" value="DUF4982"/>
    <property type="match status" value="1"/>
</dbReference>
<evidence type="ECO:0000256" key="2">
    <source>
        <dbReference type="ARBA" id="ARBA00022801"/>
    </source>
</evidence>
<feature type="domain" description="Glycoside hydrolase family 2 immunoglobulin-like beta-sandwich" evidence="5">
    <location>
        <begin position="248"/>
        <end position="364"/>
    </location>
</feature>
<evidence type="ECO:0000256" key="4">
    <source>
        <dbReference type="SAM" id="SignalP"/>
    </source>
</evidence>
<dbReference type="PRINTS" id="PR00132">
    <property type="entry name" value="GLHYDRLASE2"/>
</dbReference>
<comment type="caution">
    <text evidence="10">The sequence shown here is derived from an EMBL/GenBank/DDBJ whole genome shotgun (WGS) entry which is preliminary data.</text>
</comment>
<dbReference type="Pfam" id="PF22666">
    <property type="entry name" value="Glyco_hydro_2_N2"/>
    <property type="match status" value="1"/>
</dbReference>
<sequence length="885" mass="96244">MAPPMRAISSVRGLFCLALLAVSTTGRSVARLSTRACASANAAGGRERISINDGWRFSRFTENPDGLSYEDNLKEWILPQGNDFIVNGTKHTRPSGTAPGADVEYVQAFFDDSAWEKVNLPHDWAIKGPFGAPNISTSEGSLPVNGVGWYRRNLSEAETAAGKSVFLDIDGAMSYAAVWLNGELVGGWPYGYASFRLDLTPYLKGSDNTLAIRLDNPLDSSRWYPGAGIYRNVWLVTADETHVSQYGTYATTPEVTSESATVNLVVSVENKGSLSRQVGVVTKVYPYDAALREPGSEVVASFTKQVINVAAGTKQSVRGSVTVTDPLLWGPVPSQTPNLYVAMTTLTGSNGTVIDTYSTRFGIRSIEYVAEQGLLVNGEHVYLQGTCNHHDLGSLGAAFNYRATHRQLEMLQEMGVNALRTSHNPPAPEFLEMADEMGFVVMDELFDVWLEPKVTNDYNVLFADWHEADLRSFLRRDRNHASVVAWSFGNEIPEQSSADGRTLARSLQAIILSEEPTRQTSLALNSAKPGTGLPDTADIIGLNYQGEGQGTTFESAFPAFHAQYPDKMIWSTETSSVLSTRGTYIFPVVGNSSTTVGVGPSPGWDEAALTVSAYELYAPSWGSSPDKVFAQQDRYPYVAGEFVWTGFDYLGEPTPYDTGARSSYFGIIDLAGFKKDRFYLYQARWRANLPMAHLLPHWSFGAERMNRTTPVHVFSSGDEAELFVNGVSKGRKVKEEYEYRFRWDDVVYTPGEIKVVAYKDGAVWAEDSKRTVGAAAQLNVTVDRATIDGDGRDLAFVTVAVVDADGDVVPEAANAITFALEGPGEIVSTDNGDPRDMTPFPSPERNAFSGYALAIVRADRGAVGEITLSASADGLVGGEVVVQAA</sequence>
<dbReference type="InterPro" id="IPR051913">
    <property type="entry name" value="GH2_Domain-Containing"/>
</dbReference>
<comment type="similarity">
    <text evidence="1">Belongs to the glycosyl hydrolase 2 family.</text>
</comment>
<evidence type="ECO:0000259" key="6">
    <source>
        <dbReference type="Pfam" id="PF02836"/>
    </source>
</evidence>
<feature type="chain" id="PRO_5042546446" evidence="4">
    <location>
        <begin position="27"/>
        <end position="885"/>
    </location>
</feature>
<dbReference type="InterPro" id="IPR006101">
    <property type="entry name" value="Glyco_hydro_2"/>
</dbReference>
<keyword evidence="2" id="KW-0378">Hydrolase</keyword>
<evidence type="ECO:0000256" key="3">
    <source>
        <dbReference type="ARBA" id="ARBA00023295"/>
    </source>
</evidence>
<accession>A0AAI8YI59</accession>
<dbReference type="InterPro" id="IPR036156">
    <property type="entry name" value="Beta-gal/glucu_dom_sf"/>
</dbReference>
<dbReference type="Pfam" id="PF02836">
    <property type="entry name" value="Glyco_hydro_2_C"/>
    <property type="match status" value="1"/>
</dbReference>
<dbReference type="InterPro" id="IPR006103">
    <property type="entry name" value="Glyco_hydro_2_cat"/>
</dbReference>
<feature type="domain" description="Glycoside hydrolase family 2 catalytic" evidence="6">
    <location>
        <begin position="370"/>
        <end position="518"/>
    </location>
</feature>
<dbReference type="Gene3D" id="2.60.40.10">
    <property type="entry name" value="Immunoglobulins"/>
    <property type="match status" value="3"/>
</dbReference>
<dbReference type="SUPFAM" id="SSF49785">
    <property type="entry name" value="Galactose-binding domain-like"/>
    <property type="match status" value="1"/>
</dbReference>
<evidence type="ECO:0000313" key="11">
    <source>
        <dbReference type="Proteomes" id="UP001295740"/>
    </source>
</evidence>
<feature type="domain" description="DUF4982" evidence="7">
    <location>
        <begin position="707"/>
        <end position="765"/>
    </location>
</feature>
<evidence type="ECO:0000259" key="9">
    <source>
        <dbReference type="Pfam" id="PF22666"/>
    </source>
</evidence>
<evidence type="ECO:0000256" key="1">
    <source>
        <dbReference type="ARBA" id="ARBA00007401"/>
    </source>
</evidence>
<dbReference type="InterPro" id="IPR006102">
    <property type="entry name" value="Ig-like_GH2"/>
</dbReference>
<dbReference type="PANTHER" id="PTHR42732:SF1">
    <property type="entry name" value="BETA-MANNOSIDASE"/>
    <property type="match status" value="1"/>
</dbReference>
<organism evidence="10 11">
    <name type="scientific">Anthostomella pinea</name>
    <dbReference type="NCBI Taxonomy" id="933095"/>
    <lineage>
        <taxon>Eukaryota</taxon>
        <taxon>Fungi</taxon>
        <taxon>Dikarya</taxon>
        <taxon>Ascomycota</taxon>
        <taxon>Pezizomycotina</taxon>
        <taxon>Sordariomycetes</taxon>
        <taxon>Xylariomycetidae</taxon>
        <taxon>Xylariales</taxon>
        <taxon>Xylariaceae</taxon>
        <taxon>Anthostomella</taxon>
    </lineage>
</organism>
<gene>
    <name evidence="10" type="ORF">KHLLAP_LOCUS5975</name>
</gene>
<dbReference type="SUPFAM" id="SSF51445">
    <property type="entry name" value="(Trans)glycosidases"/>
    <property type="match status" value="1"/>
</dbReference>
<name>A0AAI8YI59_9PEZI</name>
<evidence type="ECO:0000259" key="8">
    <source>
        <dbReference type="Pfam" id="PF18565"/>
    </source>
</evidence>
<dbReference type="InterPro" id="IPR008979">
    <property type="entry name" value="Galactose-bd-like_sf"/>
</dbReference>
<evidence type="ECO:0000313" key="10">
    <source>
        <dbReference type="EMBL" id="CAJ2505507.1"/>
    </source>
</evidence>
<evidence type="ECO:0000259" key="5">
    <source>
        <dbReference type="Pfam" id="PF00703"/>
    </source>
</evidence>
<dbReference type="Gene3D" id="2.60.120.260">
    <property type="entry name" value="Galactose-binding domain-like"/>
    <property type="match status" value="1"/>
</dbReference>
<dbReference type="Gene3D" id="3.20.20.80">
    <property type="entry name" value="Glycosidases"/>
    <property type="match status" value="1"/>
</dbReference>